<dbReference type="Proteomes" id="UP000489190">
    <property type="component" value="Unassembled WGS sequence"/>
</dbReference>
<evidence type="ECO:0000256" key="4">
    <source>
        <dbReference type="ARBA" id="ARBA00022692"/>
    </source>
</evidence>
<comment type="caution">
    <text evidence="8">The sequence shown here is derived from an EMBL/GenBank/DDBJ whole genome shotgun (WGS) entry which is preliminary data.</text>
</comment>
<dbReference type="CDD" id="cd06579">
    <property type="entry name" value="TM_PBP1_transp_AraH_like"/>
    <property type="match status" value="1"/>
</dbReference>
<evidence type="ECO:0000256" key="6">
    <source>
        <dbReference type="ARBA" id="ARBA00023136"/>
    </source>
</evidence>
<gene>
    <name evidence="8" type="primary">rbsC</name>
    <name evidence="8" type="ORF">GHO39_17880</name>
</gene>
<proteinExistence type="inferred from homology"/>
<organism evidence="8 9">
    <name type="scientific">Pseudomonas helleri</name>
    <dbReference type="NCBI Taxonomy" id="1608996"/>
    <lineage>
        <taxon>Bacteria</taxon>
        <taxon>Pseudomonadati</taxon>
        <taxon>Pseudomonadota</taxon>
        <taxon>Gammaproteobacteria</taxon>
        <taxon>Pseudomonadales</taxon>
        <taxon>Pseudomonadaceae</taxon>
        <taxon>Pseudomonas</taxon>
    </lineage>
</organism>
<dbReference type="EMBL" id="WIWI01000050">
    <property type="protein sequence ID" value="MQT90991.1"/>
    <property type="molecule type" value="Genomic_DNA"/>
</dbReference>
<dbReference type="AlphaFoldDB" id="A0A7X1XIV0"/>
<name>A0A7X1XIV0_9PSED</name>
<feature type="transmembrane region" description="Helical" evidence="7">
    <location>
        <begin position="106"/>
        <end position="133"/>
    </location>
</feature>
<feature type="transmembrane region" description="Helical" evidence="7">
    <location>
        <begin position="217"/>
        <end position="240"/>
    </location>
</feature>
<dbReference type="GO" id="GO:0022857">
    <property type="term" value="F:transmembrane transporter activity"/>
    <property type="evidence" value="ECO:0007669"/>
    <property type="project" value="InterPro"/>
</dbReference>
<evidence type="ECO:0000313" key="9">
    <source>
        <dbReference type="Proteomes" id="UP000489190"/>
    </source>
</evidence>
<dbReference type="GO" id="GO:0005886">
    <property type="term" value="C:plasma membrane"/>
    <property type="evidence" value="ECO:0007669"/>
    <property type="project" value="UniProtKB-SubCell"/>
</dbReference>
<comment type="similarity">
    <text evidence="2">Belongs to the binding-protein-dependent transport system permease family. AraH/RbsC subfamily.</text>
</comment>
<feature type="transmembrane region" description="Helical" evidence="7">
    <location>
        <begin position="27"/>
        <end position="48"/>
    </location>
</feature>
<accession>A0A7X1XIV0</accession>
<evidence type="ECO:0000256" key="3">
    <source>
        <dbReference type="ARBA" id="ARBA00022475"/>
    </source>
</evidence>
<protein>
    <submittedName>
        <fullName evidence="8">Ribose ABC transporter permease</fullName>
    </submittedName>
</protein>
<evidence type="ECO:0000256" key="5">
    <source>
        <dbReference type="ARBA" id="ARBA00022989"/>
    </source>
</evidence>
<feature type="transmembrane region" description="Helical" evidence="7">
    <location>
        <begin position="172"/>
        <end position="197"/>
    </location>
</feature>
<sequence>MTSLKIKPAAPTVERPRRFSLPKGMGLVWVLLALCVIAAAMSPAFLSFVNLTNVLRQVALFGLVSIGMTFVILTRGIDLSVGSILGVCAVSTALMLTSGFPPAATIPAVLLLGTFMGALNGLGIAFGGIPSFIMTLGMMVMGRGLALTMADGQPIGLAEHANAFRWLGRGDLLGLPVPVWILFIVAAVAFVTLRYTAYGRQIYAVGSNTEAARLSGINVGFVTFSVYAISGLLASLTALIMVSRLTVGEPTAGTGIELEAIAMTVIGGTSLFGGEGGIIGTLVGAAILSVLANILNLLGVSSFMQQIIKGAIIVGAVLYEMRKRKAKK</sequence>
<dbReference type="RefSeq" id="WP_153329691.1">
    <property type="nucleotide sequence ID" value="NZ_WIWI01000050.1"/>
</dbReference>
<reference evidence="8 9" key="1">
    <citation type="submission" date="2019-10" db="EMBL/GenBank/DDBJ databases">
        <title>Evaluation of single-gene subtyping targets for Pseudomonas.</title>
        <authorList>
            <person name="Reichler S.J."/>
            <person name="Orsi R.H."/>
            <person name="Wiedmann M."/>
            <person name="Martin N.H."/>
            <person name="Murphy S.I."/>
        </authorList>
    </citation>
    <scope>NUCLEOTIDE SEQUENCE [LARGE SCALE GENOMIC DNA]</scope>
    <source>
        <strain evidence="8 9">FSL R10-3254</strain>
    </source>
</reference>
<evidence type="ECO:0000313" key="8">
    <source>
        <dbReference type="EMBL" id="MQT90991.1"/>
    </source>
</evidence>
<keyword evidence="4 7" id="KW-0812">Transmembrane</keyword>
<evidence type="ECO:0000256" key="2">
    <source>
        <dbReference type="ARBA" id="ARBA00007942"/>
    </source>
</evidence>
<keyword evidence="6 7" id="KW-0472">Membrane</keyword>
<evidence type="ECO:0000256" key="7">
    <source>
        <dbReference type="SAM" id="Phobius"/>
    </source>
</evidence>
<keyword evidence="5 7" id="KW-1133">Transmembrane helix</keyword>
<dbReference type="InterPro" id="IPR001851">
    <property type="entry name" value="ABC_transp_permease"/>
</dbReference>
<dbReference type="PANTHER" id="PTHR32196">
    <property type="entry name" value="ABC TRANSPORTER PERMEASE PROTEIN YPHD-RELATED-RELATED"/>
    <property type="match status" value="1"/>
</dbReference>
<keyword evidence="3" id="KW-1003">Cell membrane</keyword>
<dbReference type="Pfam" id="PF02653">
    <property type="entry name" value="BPD_transp_2"/>
    <property type="match status" value="1"/>
</dbReference>
<dbReference type="PANTHER" id="PTHR32196:SF72">
    <property type="entry name" value="RIBOSE IMPORT PERMEASE PROTEIN RBSC"/>
    <property type="match status" value="1"/>
</dbReference>
<evidence type="ECO:0000256" key="1">
    <source>
        <dbReference type="ARBA" id="ARBA00004429"/>
    </source>
</evidence>
<feature type="transmembrane region" description="Helical" evidence="7">
    <location>
        <begin position="54"/>
        <end position="74"/>
    </location>
</feature>
<comment type="subcellular location">
    <subcellularLocation>
        <location evidence="1">Cell inner membrane</location>
        <topology evidence="1">Multi-pass membrane protein</topology>
    </subcellularLocation>
</comment>